<dbReference type="InterPro" id="IPR001853">
    <property type="entry name" value="DSBA-like_thioredoxin_dom"/>
</dbReference>
<evidence type="ECO:0000313" key="3">
    <source>
        <dbReference type="Proteomes" id="UP000631114"/>
    </source>
</evidence>
<dbReference type="InterPro" id="IPR036249">
    <property type="entry name" value="Thioredoxin-like_sf"/>
</dbReference>
<dbReference type="GO" id="GO:0016491">
    <property type="term" value="F:oxidoreductase activity"/>
    <property type="evidence" value="ECO:0007669"/>
    <property type="project" value="InterPro"/>
</dbReference>
<dbReference type="PANTHER" id="PTHR13887">
    <property type="entry name" value="GLUTATHIONE S-TRANSFERASE KAPPA"/>
    <property type="match status" value="1"/>
</dbReference>
<dbReference type="Gene3D" id="3.40.30.10">
    <property type="entry name" value="Glutaredoxin"/>
    <property type="match status" value="1"/>
</dbReference>
<dbReference type="EMBL" id="JADFTS010000001">
    <property type="protein sequence ID" value="KAF9625492.1"/>
    <property type="molecule type" value="Genomic_DNA"/>
</dbReference>
<dbReference type="Proteomes" id="UP000631114">
    <property type="component" value="Unassembled WGS sequence"/>
</dbReference>
<evidence type="ECO:0000313" key="2">
    <source>
        <dbReference type="EMBL" id="KAF9625492.1"/>
    </source>
</evidence>
<protein>
    <recommendedName>
        <fullName evidence="1">DSBA-like thioredoxin domain-containing protein</fullName>
    </recommendedName>
</protein>
<dbReference type="SUPFAM" id="SSF52833">
    <property type="entry name" value="Thioredoxin-like"/>
    <property type="match status" value="1"/>
</dbReference>
<dbReference type="PANTHER" id="PTHR13887:SF41">
    <property type="entry name" value="THIOREDOXIN SUPERFAMILY PROTEIN"/>
    <property type="match status" value="1"/>
</dbReference>
<sequence>VRWHPYFLNPSAPKEGVVKKVHYREKFGPQSERIKARMAKVFRGHGLDYDVDGLTGNTLDNHRLITFAGHQGYDKQNALVEELHLGYFTQGKYIGDKCSFCDHSPTMGVSCLFELEKYSDHIVRSILCDDSSDRSMEKTSSVAANPLRSLQELFRQLTKSM</sequence>
<accession>A0A835MDC3</accession>
<comment type="caution">
    <text evidence="2">The sequence shown here is derived from an EMBL/GenBank/DDBJ whole genome shotgun (WGS) entry which is preliminary data.</text>
</comment>
<name>A0A835MDC3_9MAGN</name>
<gene>
    <name evidence="2" type="ORF">IFM89_023428</name>
</gene>
<keyword evidence="3" id="KW-1185">Reference proteome</keyword>
<feature type="domain" description="DSBA-like thioredoxin" evidence="1">
    <location>
        <begin position="1"/>
        <end position="97"/>
    </location>
</feature>
<dbReference type="OrthoDB" id="1930760at2759"/>
<dbReference type="AlphaFoldDB" id="A0A835MDC3"/>
<organism evidence="2 3">
    <name type="scientific">Coptis chinensis</name>
    <dbReference type="NCBI Taxonomy" id="261450"/>
    <lineage>
        <taxon>Eukaryota</taxon>
        <taxon>Viridiplantae</taxon>
        <taxon>Streptophyta</taxon>
        <taxon>Embryophyta</taxon>
        <taxon>Tracheophyta</taxon>
        <taxon>Spermatophyta</taxon>
        <taxon>Magnoliopsida</taxon>
        <taxon>Ranunculales</taxon>
        <taxon>Ranunculaceae</taxon>
        <taxon>Coptidoideae</taxon>
        <taxon>Coptis</taxon>
    </lineage>
</organism>
<evidence type="ECO:0000259" key="1">
    <source>
        <dbReference type="Pfam" id="PF01323"/>
    </source>
</evidence>
<proteinExistence type="predicted"/>
<reference evidence="2 3" key="1">
    <citation type="submission" date="2020-10" db="EMBL/GenBank/DDBJ databases">
        <title>The Coptis chinensis genome and diversification of protoberbering-type alkaloids.</title>
        <authorList>
            <person name="Wang B."/>
            <person name="Shu S."/>
            <person name="Song C."/>
            <person name="Liu Y."/>
        </authorList>
    </citation>
    <scope>NUCLEOTIDE SEQUENCE [LARGE SCALE GENOMIC DNA]</scope>
    <source>
        <strain evidence="2">HL-2020</strain>
        <tissue evidence="2">Leaf</tissue>
    </source>
</reference>
<dbReference type="Pfam" id="PF01323">
    <property type="entry name" value="DSBA"/>
    <property type="match status" value="1"/>
</dbReference>
<feature type="non-terminal residue" evidence="2">
    <location>
        <position position="161"/>
    </location>
</feature>